<dbReference type="EC" id="2.3.1.6" evidence="5"/>
<dbReference type="PROSITE" id="PS00440">
    <property type="entry name" value="ACYLTRANSF_C_2"/>
    <property type="match status" value="1"/>
</dbReference>
<evidence type="ECO:0000256" key="1">
    <source>
        <dbReference type="ARBA" id="ARBA00005232"/>
    </source>
</evidence>
<comment type="similarity">
    <text evidence="1 8">Belongs to the carnitine/choline acetyltransferase family.</text>
</comment>
<dbReference type="Gene3D" id="3.30.559.70">
    <property type="entry name" value="Choline/Carnitine o-acyltransferase, domain 2"/>
    <property type="match status" value="1"/>
</dbReference>
<dbReference type="InterPro" id="IPR039551">
    <property type="entry name" value="Cho/carn_acyl_trans"/>
</dbReference>
<dbReference type="Pfam" id="PF00755">
    <property type="entry name" value="Carn_acyltransf"/>
    <property type="match status" value="1"/>
</dbReference>
<dbReference type="InterPro" id="IPR042231">
    <property type="entry name" value="Cho/carn_acyl_trans_2"/>
</dbReference>
<dbReference type="PANTHER" id="PTHR22589">
    <property type="entry name" value="CARNITINE O-ACYLTRANSFERASE"/>
    <property type="match status" value="1"/>
</dbReference>
<dbReference type="InterPro" id="IPR000542">
    <property type="entry name" value="Carn_acyl_trans"/>
</dbReference>
<dbReference type="GO" id="GO:0005737">
    <property type="term" value="C:cytoplasm"/>
    <property type="evidence" value="ECO:0007669"/>
    <property type="project" value="TreeGrafter"/>
</dbReference>
<dbReference type="Proteomes" id="UP000494040">
    <property type="component" value="Unassembled WGS sequence"/>
</dbReference>
<dbReference type="EnsemblMetazoa" id="XM_014389358.2">
    <property type="protein sequence ID" value="XP_014244844.2"/>
    <property type="gene ID" value="LOC106664013"/>
</dbReference>
<name>A0A8I6RJ38_CIMLE</name>
<keyword evidence="4 8" id="KW-0012">Acyltransferase</keyword>
<evidence type="ECO:0000313" key="11">
    <source>
        <dbReference type="Proteomes" id="UP000494040"/>
    </source>
</evidence>
<dbReference type="GO" id="GO:0004102">
    <property type="term" value="F:choline O-acetyltransferase activity"/>
    <property type="evidence" value="ECO:0007669"/>
    <property type="project" value="UniProtKB-EC"/>
</dbReference>
<organism evidence="10 11">
    <name type="scientific">Cimex lectularius</name>
    <name type="common">Bed bug</name>
    <name type="synonym">Acanthia lectularia</name>
    <dbReference type="NCBI Taxonomy" id="79782"/>
    <lineage>
        <taxon>Eukaryota</taxon>
        <taxon>Metazoa</taxon>
        <taxon>Ecdysozoa</taxon>
        <taxon>Arthropoda</taxon>
        <taxon>Hexapoda</taxon>
        <taxon>Insecta</taxon>
        <taxon>Pterygota</taxon>
        <taxon>Neoptera</taxon>
        <taxon>Paraneoptera</taxon>
        <taxon>Hemiptera</taxon>
        <taxon>Heteroptera</taxon>
        <taxon>Panheteroptera</taxon>
        <taxon>Cimicomorpha</taxon>
        <taxon>Cimicidae</taxon>
        <taxon>Cimex</taxon>
    </lineage>
</organism>
<evidence type="ECO:0000256" key="6">
    <source>
        <dbReference type="ARBA" id="ARBA00040495"/>
    </source>
</evidence>
<dbReference type="InterPro" id="IPR023213">
    <property type="entry name" value="CAT-like_dom_sf"/>
</dbReference>
<dbReference type="GO" id="GO:0008292">
    <property type="term" value="P:acetylcholine biosynthetic process"/>
    <property type="evidence" value="ECO:0007669"/>
    <property type="project" value="TreeGrafter"/>
</dbReference>
<keyword evidence="11" id="KW-1185">Reference proteome</keyword>
<proteinExistence type="inferred from homology"/>
<evidence type="ECO:0000256" key="8">
    <source>
        <dbReference type="RuleBase" id="RU003801"/>
    </source>
</evidence>
<evidence type="ECO:0000259" key="9">
    <source>
        <dbReference type="Pfam" id="PF00755"/>
    </source>
</evidence>
<evidence type="ECO:0000313" key="10">
    <source>
        <dbReference type="EnsemblMetazoa" id="XP_014244844.2"/>
    </source>
</evidence>
<dbReference type="OrthoDB" id="240216at2759"/>
<dbReference type="GO" id="GO:0045202">
    <property type="term" value="C:synapse"/>
    <property type="evidence" value="ECO:0007669"/>
    <property type="project" value="GOC"/>
</dbReference>
<evidence type="ECO:0000256" key="2">
    <source>
        <dbReference type="ARBA" id="ARBA00022679"/>
    </source>
</evidence>
<dbReference type="RefSeq" id="XP_014244844.2">
    <property type="nucleotide sequence ID" value="XM_014389358.2"/>
</dbReference>
<evidence type="ECO:0000256" key="4">
    <source>
        <dbReference type="ARBA" id="ARBA00023315"/>
    </source>
</evidence>
<dbReference type="CTD" id="1103"/>
<dbReference type="GO" id="GO:0043005">
    <property type="term" value="C:neuron projection"/>
    <property type="evidence" value="ECO:0007669"/>
    <property type="project" value="TreeGrafter"/>
</dbReference>
<feature type="domain" description="Choline/carnitine acyltransferase" evidence="9">
    <location>
        <begin position="37"/>
        <end position="640"/>
    </location>
</feature>
<evidence type="ECO:0000256" key="5">
    <source>
        <dbReference type="ARBA" id="ARBA00039091"/>
    </source>
</evidence>
<dbReference type="AlphaFoldDB" id="A0A8I6RJ38"/>
<dbReference type="OMA" id="FIKQQKC"/>
<accession>A0A8I6RJ38</accession>
<dbReference type="Gene3D" id="3.30.559.10">
    <property type="entry name" value="Chloramphenicol acetyltransferase-like domain"/>
    <property type="match status" value="1"/>
</dbReference>
<dbReference type="GeneID" id="106664013"/>
<protein>
    <recommendedName>
        <fullName evidence="6">Choline O-acetyltransferase</fullName>
        <ecNumber evidence="5">2.3.1.6</ecNumber>
    </recommendedName>
</protein>
<dbReference type="PROSITE" id="PS00439">
    <property type="entry name" value="ACYLTRANSF_C_1"/>
    <property type="match status" value="1"/>
</dbReference>
<feature type="active site" description="Proton acceptor" evidence="7">
    <location>
        <position position="361"/>
    </location>
</feature>
<dbReference type="PANTHER" id="PTHR22589:SF14">
    <property type="entry name" value="CHOLINE O-ACETYLTRANSFERASE"/>
    <property type="match status" value="1"/>
</dbReference>
<evidence type="ECO:0000256" key="7">
    <source>
        <dbReference type="PIRSR" id="PIRSR600542-1"/>
    </source>
</evidence>
<evidence type="ECO:0000256" key="3">
    <source>
        <dbReference type="ARBA" id="ARBA00022979"/>
    </source>
</evidence>
<keyword evidence="3" id="KW-0530">Neurotransmitter biosynthesis</keyword>
<dbReference type="KEGG" id="clec:106664013"/>
<reference evidence="10" key="1">
    <citation type="submission" date="2022-01" db="UniProtKB">
        <authorList>
            <consortium name="EnsemblMetazoa"/>
        </authorList>
    </citation>
    <scope>IDENTIFICATION</scope>
</reference>
<sequence length="653" mass="74500">MGNFFAVTPDEDLFHNLSIYVRRKKKSKRRQVHLPKLPVPDLEQTMGKYLDNLKPILNEKHFEKVRLMVQEYADPDGPGHKVQHELLKRRENTDNWVYDWWLKDMYMGVRLCLPINVNPGMVFPPRQFRGFTDIARYGARIISQLSQYKDKLDRREIPIEKATSREKGQPLCMAQHYRLMTSYRLPGIDCDTLINTEPDGPRLDQHVILACQNKFYAVYLRKGGTTLTEDEIAGHILQVLESSTDTKVSAIGLLTSQPRNIWAENREALAQYEENRKSFQLIEQSLGILCLDQKSLGDKFQRRGCGRGGKGMVSGLRDETSMAHQMLHGGGSQSNTPNRWFDKTIQIVIGVDGVNGLCYEHSPSEAVALIGVIENILENCSNLSEEPLTPMSTALQELHWTEPPFLTKIINEAARSIDNMIEDLDFYVYRFDGYGKNFIKSCKMSPDAYIQMALQLAYYKLYGKLTSTYESASIRRFWKGRVDNIRSATWEAYQWVSAMTQPEETGDPLIPTKRVTFSLVTDAEKLMLFDTAAKKQTDIMIENILGQGIDNHMLGLREQSQLMNVPMTLFNDESYKKFNHFALSTSQVATKVGFMGYGPVVPDGYGASYNILDDSVIFCLSAFYFSELTSTPRFAQSLEESLNSMQTLLQTRT</sequence>
<keyword evidence="2 8" id="KW-0808">Transferase</keyword>
<dbReference type="GO" id="GO:0007274">
    <property type="term" value="P:neuromuscular synaptic transmission"/>
    <property type="evidence" value="ECO:0007669"/>
    <property type="project" value="TreeGrafter"/>
</dbReference>
<dbReference type="SUPFAM" id="SSF52777">
    <property type="entry name" value="CoA-dependent acyltransferases"/>
    <property type="match status" value="2"/>
</dbReference>